<feature type="compositionally biased region" description="Low complexity" evidence="1">
    <location>
        <begin position="27"/>
        <end position="50"/>
    </location>
</feature>
<feature type="compositionally biased region" description="Basic and acidic residues" evidence="1">
    <location>
        <begin position="1"/>
        <end position="14"/>
    </location>
</feature>
<reference evidence="2" key="1">
    <citation type="submission" date="2023-03" db="EMBL/GenBank/DDBJ databases">
        <title>Chromosome-scale reference genome and RAD-based genetic map of yellow starthistle (Centaurea solstitialis) reveal putative structural variation and QTLs associated with invader traits.</title>
        <authorList>
            <person name="Reatini B."/>
            <person name="Cang F.A."/>
            <person name="Jiang Q."/>
            <person name="Mckibben M.T.W."/>
            <person name="Barker M.S."/>
            <person name="Rieseberg L.H."/>
            <person name="Dlugosch K.M."/>
        </authorList>
    </citation>
    <scope>NUCLEOTIDE SEQUENCE</scope>
    <source>
        <strain evidence="2">CAN-66</strain>
        <tissue evidence="2">Leaf</tissue>
    </source>
</reference>
<proteinExistence type="predicted"/>
<dbReference type="PANTHER" id="PTHR33356">
    <property type="entry name" value="TIP41-LIKE PROTEIN"/>
    <property type="match status" value="1"/>
</dbReference>
<keyword evidence="3" id="KW-1185">Reference proteome</keyword>
<feature type="region of interest" description="Disordered" evidence="1">
    <location>
        <begin position="1"/>
        <end position="61"/>
    </location>
</feature>
<comment type="caution">
    <text evidence="2">The sequence shown here is derived from an EMBL/GenBank/DDBJ whole genome shotgun (WGS) entry which is preliminary data.</text>
</comment>
<dbReference type="Proteomes" id="UP001172457">
    <property type="component" value="Chromosome 5"/>
</dbReference>
<evidence type="ECO:0000256" key="1">
    <source>
        <dbReference type="SAM" id="MobiDB-lite"/>
    </source>
</evidence>
<feature type="region of interest" description="Disordered" evidence="1">
    <location>
        <begin position="169"/>
        <end position="199"/>
    </location>
</feature>
<accession>A0AA38WDT9</accession>
<gene>
    <name evidence="2" type="ORF">OSB04_020993</name>
</gene>
<dbReference type="EMBL" id="JARYMX010000005">
    <property type="protein sequence ID" value="KAJ9548450.1"/>
    <property type="molecule type" value="Genomic_DNA"/>
</dbReference>
<feature type="compositionally biased region" description="Basic and acidic residues" evidence="1">
    <location>
        <begin position="309"/>
        <end position="324"/>
    </location>
</feature>
<name>A0AA38WDT9_9ASTR</name>
<feature type="compositionally biased region" description="Gly residues" evidence="1">
    <location>
        <begin position="175"/>
        <end position="188"/>
    </location>
</feature>
<dbReference type="AlphaFoldDB" id="A0AA38WDT9"/>
<feature type="region of interest" description="Disordered" evidence="1">
    <location>
        <begin position="309"/>
        <end position="333"/>
    </location>
</feature>
<sequence length="333" mass="36417">MAFDFNFKDDEARNQTHQRHNHIDSGSESAFIGSWGSSSSSSFLTTSFGSELDSNDADLEDDEAGEEDHFIAQLTRQMADYMLEEDENPLPKLQKRNLQEIHNQNHEPKRSYADTVKKSMAGFQSEKSNPVDKQTESPIQVRITQSISGQTQGLSNCLPFGGRTRLYQVENQPRVGGGQSGGSGGGWGRKGKMAESTQQLKPHQMLNNNRGLMNVGKANYSGAVVHGSSGMRAIFLGGSGSRSMTGGTGVFLPRSATDATDQSRKKPGCSSVLVPTRVLQALEQHFNNMESLSPSKTVAQAHPVPQVKMDGKQAQESVSVDHQKSKLPQEWIY</sequence>
<protein>
    <submittedName>
        <fullName evidence="2">Uncharacterized protein</fullName>
    </submittedName>
</protein>
<dbReference type="PANTHER" id="PTHR33356:SF16">
    <property type="entry name" value="G PATCH DOMAIN PROTEIN"/>
    <property type="match status" value="1"/>
</dbReference>
<evidence type="ECO:0000313" key="3">
    <source>
        <dbReference type="Proteomes" id="UP001172457"/>
    </source>
</evidence>
<organism evidence="2 3">
    <name type="scientific">Centaurea solstitialis</name>
    <name type="common">yellow star-thistle</name>
    <dbReference type="NCBI Taxonomy" id="347529"/>
    <lineage>
        <taxon>Eukaryota</taxon>
        <taxon>Viridiplantae</taxon>
        <taxon>Streptophyta</taxon>
        <taxon>Embryophyta</taxon>
        <taxon>Tracheophyta</taxon>
        <taxon>Spermatophyta</taxon>
        <taxon>Magnoliopsida</taxon>
        <taxon>eudicotyledons</taxon>
        <taxon>Gunneridae</taxon>
        <taxon>Pentapetalae</taxon>
        <taxon>asterids</taxon>
        <taxon>campanulids</taxon>
        <taxon>Asterales</taxon>
        <taxon>Asteraceae</taxon>
        <taxon>Carduoideae</taxon>
        <taxon>Cardueae</taxon>
        <taxon>Centaureinae</taxon>
        <taxon>Centaurea</taxon>
    </lineage>
</organism>
<evidence type="ECO:0000313" key="2">
    <source>
        <dbReference type="EMBL" id="KAJ9548450.1"/>
    </source>
</evidence>